<comment type="caution">
    <text evidence="3">The sequence shown here is derived from an EMBL/GenBank/DDBJ whole genome shotgun (WGS) entry which is preliminary data.</text>
</comment>
<name>A0ABS7RN79_9ACTN</name>
<keyword evidence="1" id="KW-0863">Zinc-finger</keyword>
<evidence type="ECO:0000313" key="3">
    <source>
        <dbReference type="EMBL" id="MBY9075340.1"/>
    </source>
</evidence>
<evidence type="ECO:0000256" key="1">
    <source>
        <dbReference type="PROSITE-ProRule" id="PRU00325"/>
    </source>
</evidence>
<keyword evidence="1" id="KW-0479">Metal-binding</keyword>
<dbReference type="PROSITE" id="PS50966">
    <property type="entry name" value="ZF_SWIM"/>
    <property type="match status" value="1"/>
</dbReference>
<dbReference type="Pfam" id="PF04434">
    <property type="entry name" value="SWIM"/>
    <property type="match status" value="1"/>
</dbReference>
<proteinExistence type="predicted"/>
<reference evidence="3 4" key="1">
    <citation type="submission" date="2021-08" db="EMBL/GenBank/DDBJ databases">
        <title>Nocardioides bacterium WL0053 sp. nov., isolated from the sediment.</title>
        <authorList>
            <person name="Wang L."/>
            <person name="Zhang D."/>
            <person name="Zhang A."/>
        </authorList>
    </citation>
    <scope>NUCLEOTIDE SEQUENCE [LARGE SCALE GENOMIC DNA]</scope>
    <source>
        <strain evidence="3 4">WL0053</strain>
    </source>
</reference>
<sequence>MAPDVDQTYRYLRPSEVRFGQGRTDVVLATSGGSTPRGRSEHPVFFDGFLGHSEQTAAALLSVAKVARTRFYTPPGMLAAILRAADPVVTSNGDRLRFESFSACCGVYARLDVLPGALDGPALDTGTTNVDFNPPMRAALARVGGIDPLHLAVGEDVVVTTLDGSVTEKKVSLPERWLKGFAEVQLAASRMRPVAEVSAAEARRFVRALPPGTGSRTRPMWAVPTGRALRLTTRPSADGAGVSGPERLRPLEPLLRFARSLRAYAPPYDPSAPAAASLWELVLDDARLVLALSPDASRGFSGEGGVLWDLSDEQAALDAELLSVLLAFEPRIDISRLAAGADIAEQRVSSALGHLGAAGRVGYDTAEQAFFHRELPFDAARLEAMHPRLRAARALVDAGAVRVAGDTAYVTSADTEHVVGRHPEGSRCSCPWYGKHKTGRGPCKHLLAVELARRAAE</sequence>
<keyword evidence="1" id="KW-0862">Zinc</keyword>
<gene>
    <name evidence="3" type="ORF">K1X13_10970</name>
</gene>
<accession>A0ABS7RN79</accession>
<organism evidence="3 4">
    <name type="scientific">Nocardioides jiangsuensis</name>
    <dbReference type="NCBI Taxonomy" id="2866161"/>
    <lineage>
        <taxon>Bacteria</taxon>
        <taxon>Bacillati</taxon>
        <taxon>Actinomycetota</taxon>
        <taxon>Actinomycetes</taxon>
        <taxon>Propionibacteriales</taxon>
        <taxon>Nocardioidaceae</taxon>
        <taxon>Nocardioides</taxon>
    </lineage>
</organism>
<protein>
    <submittedName>
        <fullName evidence="3">SWIM zinc finger domain-containing protein</fullName>
    </submittedName>
</protein>
<keyword evidence="4" id="KW-1185">Reference proteome</keyword>
<evidence type="ECO:0000313" key="4">
    <source>
        <dbReference type="Proteomes" id="UP000754710"/>
    </source>
</evidence>
<feature type="domain" description="SWIM-type" evidence="2">
    <location>
        <begin position="409"/>
        <end position="454"/>
    </location>
</feature>
<dbReference type="InterPro" id="IPR007527">
    <property type="entry name" value="Znf_SWIM"/>
</dbReference>
<evidence type="ECO:0000259" key="2">
    <source>
        <dbReference type="PROSITE" id="PS50966"/>
    </source>
</evidence>
<dbReference type="Proteomes" id="UP000754710">
    <property type="component" value="Unassembled WGS sequence"/>
</dbReference>
<dbReference type="EMBL" id="JAIEZQ010000002">
    <property type="protein sequence ID" value="MBY9075340.1"/>
    <property type="molecule type" value="Genomic_DNA"/>
</dbReference>